<keyword evidence="3" id="KW-1185">Reference proteome</keyword>
<evidence type="ECO:0000313" key="2">
    <source>
        <dbReference type="EMBL" id="SFQ30858.1"/>
    </source>
</evidence>
<dbReference type="RefSeq" id="WP_092433768.1">
    <property type="nucleotide sequence ID" value="NZ_FOXM01000016.1"/>
</dbReference>
<proteinExistence type="predicted"/>
<accession>A0A1I5XFX2</accession>
<dbReference type="Pfam" id="PF14348">
    <property type="entry name" value="DtrJ-like"/>
    <property type="match status" value="1"/>
</dbReference>
<name>A0A1I5XFX2_9GAMM</name>
<feature type="transmembrane region" description="Helical" evidence="1">
    <location>
        <begin position="193"/>
        <end position="211"/>
    </location>
</feature>
<dbReference type="EMBL" id="FOXM01000016">
    <property type="protein sequence ID" value="SFQ30858.1"/>
    <property type="molecule type" value="Genomic_DNA"/>
</dbReference>
<organism evidence="2 3">
    <name type="scientific">Geopseudomonas sagittaria</name>
    <dbReference type="NCBI Taxonomy" id="1135990"/>
    <lineage>
        <taxon>Bacteria</taxon>
        <taxon>Pseudomonadati</taxon>
        <taxon>Pseudomonadota</taxon>
        <taxon>Gammaproteobacteria</taxon>
        <taxon>Pseudomonadales</taxon>
        <taxon>Pseudomonadaceae</taxon>
        <taxon>Geopseudomonas</taxon>
    </lineage>
</organism>
<sequence length="243" mass="27317">MATPVQHAAQQQRQRTTLFSALLGLPWKVIGLLLVSLLFSVLLEYAGLLLFWPEQGWRHSQAMLHTELSWLGEHFRQSLITSQPGQSVRQLVESLHEWLFQRSGLLDYARQARSHSRNDSLTSLIAQFYVLLEDFVLAALFTGLTFVVRVCILVLATPLFALAMLTGLVDGLMRRDLRKFGAGRESSFVYHRAKSLVVPLLAAPWMLYLTLPISLNPLWILLPSAAMQGTAVAITAATFKKYL</sequence>
<dbReference type="InterPro" id="IPR022266">
    <property type="entry name" value="DtrJ-like"/>
</dbReference>
<dbReference type="OrthoDB" id="8443503at2"/>
<keyword evidence="1" id="KW-0812">Transmembrane</keyword>
<feature type="transmembrane region" description="Helical" evidence="1">
    <location>
        <begin position="29"/>
        <end position="52"/>
    </location>
</feature>
<keyword evidence="1" id="KW-0472">Membrane</keyword>
<evidence type="ECO:0000313" key="3">
    <source>
        <dbReference type="Proteomes" id="UP000243084"/>
    </source>
</evidence>
<gene>
    <name evidence="2" type="ORF">SAMN05216229_11641</name>
</gene>
<keyword evidence="1" id="KW-1133">Transmembrane helix</keyword>
<evidence type="ECO:0000256" key="1">
    <source>
        <dbReference type="SAM" id="Phobius"/>
    </source>
</evidence>
<feature type="transmembrane region" description="Helical" evidence="1">
    <location>
        <begin position="147"/>
        <end position="172"/>
    </location>
</feature>
<reference evidence="3" key="1">
    <citation type="submission" date="2016-10" db="EMBL/GenBank/DDBJ databases">
        <authorList>
            <person name="Varghese N."/>
            <person name="Submissions S."/>
        </authorList>
    </citation>
    <scope>NUCLEOTIDE SEQUENCE [LARGE SCALE GENOMIC DNA]</scope>
    <source>
        <strain evidence="3">JCM 18195</strain>
    </source>
</reference>
<protein>
    <submittedName>
        <fullName evidence="2">Integrating conjugative element membrane protein, PFL_4697 family</fullName>
    </submittedName>
</protein>
<dbReference type="NCBIfam" id="TIGR03747">
    <property type="entry name" value="conj_TIGR03747"/>
    <property type="match status" value="1"/>
</dbReference>
<dbReference type="Proteomes" id="UP000243084">
    <property type="component" value="Unassembled WGS sequence"/>
</dbReference>
<feature type="transmembrane region" description="Helical" evidence="1">
    <location>
        <begin position="217"/>
        <end position="239"/>
    </location>
</feature>
<dbReference type="AlphaFoldDB" id="A0A1I5XFX2"/>